<evidence type="ECO:0000313" key="1">
    <source>
        <dbReference type="EMBL" id="KAJ8960768.1"/>
    </source>
</evidence>
<evidence type="ECO:0000313" key="2">
    <source>
        <dbReference type="Proteomes" id="UP001162162"/>
    </source>
</evidence>
<gene>
    <name evidence="1" type="ORF">NQ318_020062</name>
</gene>
<comment type="caution">
    <text evidence="1">The sequence shown here is derived from an EMBL/GenBank/DDBJ whole genome shotgun (WGS) entry which is preliminary data.</text>
</comment>
<reference evidence="1" key="1">
    <citation type="journal article" date="2023" name="Insect Mol. Biol.">
        <title>Genome sequencing provides insights into the evolution of gene families encoding plant cell wall-degrading enzymes in longhorned beetles.</title>
        <authorList>
            <person name="Shin N.R."/>
            <person name="Okamura Y."/>
            <person name="Kirsch R."/>
            <person name="Pauchet Y."/>
        </authorList>
    </citation>
    <scope>NUCLEOTIDE SEQUENCE</scope>
    <source>
        <strain evidence="1">AMC_N1</strain>
    </source>
</reference>
<protein>
    <submittedName>
        <fullName evidence="1">Uncharacterized protein</fullName>
    </submittedName>
</protein>
<keyword evidence="2" id="KW-1185">Reference proteome</keyword>
<proteinExistence type="predicted"/>
<dbReference type="EMBL" id="JAPWTK010000007">
    <property type="protein sequence ID" value="KAJ8960768.1"/>
    <property type="molecule type" value="Genomic_DNA"/>
</dbReference>
<dbReference type="AlphaFoldDB" id="A0AAV8Z980"/>
<sequence length="152" mass="17560">MDCYYKALEEEYRNAEFDLSKHLSLEQYRMQIKHLLPRVKLDIASHLCRKILESDANKKQSSSVNNAVSELLESFSYKNLSREDCYEIGPKGFSVLNCSIKELDHRAGFLGDYFRLKIDVLVDGEERTLNLFAKYLPTTNQIVKNIAVASFL</sequence>
<dbReference type="Proteomes" id="UP001162162">
    <property type="component" value="Unassembled WGS sequence"/>
</dbReference>
<accession>A0AAV8Z980</accession>
<name>A0AAV8Z980_9CUCU</name>
<organism evidence="1 2">
    <name type="scientific">Aromia moschata</name>
    <dbReference type="NCBI Taxonomy" id="1265417"/>
    <lineage>
        <taxon>Eukaryota</taxon>
        <taxon>Metazoa</taxon>
        <taxon>Ecdysozoa</taxon>
        <taxon>Arthropoda</taxon>
        <taxon>Hexapoda</taxon>
        <taxon>Insecta</taxon>
        <taxon>Pterygota</taxon>
        <taxon>Neoptera</taxon>
        <taxon>Endopterygota</taxon>
        <taxon>Coleoptera</taxon>
        <taxon>Polyphaga</taxon>
        <taxon>Cucujiformia</taxon>
        <taxon>Chrysomeloidea</taxon>
        <taxon>Cerambycidae</taxon>
        <taxon>Cerambycinae</taxon>
        <taxon>Callichromatini</taxon>
        <taxon>Aromia</taxon>
    </lineage>
</organism>